<protein>
    <submittedName>
        <fullName evidence="4">Maltodextrin ABC transporter, substrate-binding protein MdxE</fullName>
    </submittedName>
</protein>
<dbReference type="InterPro" id="IPR050490">
    <property type="entry name" value="Bact_solute-bd_prot1"/>
</dbReference>
<reference evidence="4" key="1">
    <citation type="submission" date="2020-02" db="EMBL/GenBank/DDBJ databases">
        <authorList>
            <person name="Meier V. D."/>
        </authorList>
    </citation>
    <scope>NUCLEOTIDE SEQUENCE</scope>
    <source>
        <strain evidence="4">AVDCRST_MAG55</strain>
    </source>
</reference>
<sequence length="447" mass="48232">MTQAFDGRTGTPGGRLFNRRDFLKMGGAGLAGAALLGTAGCGGGGGGSFNGQITVGFGREPSGTLEKLIDKFNKQSKDITAKWRVMPSDTGQYFDQLRTQFQAQDDSLTLIAGDVIWPAQFAANGYILDLSDRFTESMRGKFLEGPVASNTYEGKVYGVPWFTDAGLLYYRKDLLEKAGFSGPPKTWEELRQQAQKVMQDEGTKYGFVFQGAEYEGGTVNGLEYINSYGGQVLDPNDASKVIIDSPESVAGLESEKSMVADGVSPQAVSTYQEPETEAPFLGGTAVFARNWPYMYSLAGTGDFIKPDVIDIAPLPAGEGGQSVSGLGGWNFFINAFADQEAQDAAWEFVKFITAPEQQKFYSLGGSYLPTLTALYDDPDIKESVPTVRLAGEALKNTVPRPVSPVYSDMSLEMAEQFNASLSGDTEPQQAISTLQTELQKITEQAPS</sequence>
<accession>A0A6J4NPI0</accession>
<gene>
    <name evidence="4" type="ORF">AVDCRST_MAG55-261</name>
</gene>
<dbReference type="PANTHER" id="PTHR43649">
    <property type="entry name" value="ARABINOSE-BINDING PROTEIN-RELATED"/>
    <property type="match status" value="1"/>
</dbReference>
<evidence type="ECO:0000256" key="1">
    <source>
        <dbReference type="ARBA" id="ARBA00008520"/>
    </source>
</evidence>
<keyword evidence="2" id="KW-0813">Transport</keyword>
<dbReference type="InterPro" id="IPR006059">
    <property type="entry name" value="SBP"/>
</dbReference>
<dbReference type="Pfam" id="PF01547">
    <property type="entry name" value="SBP_bac_1"/>
    <property type="match status" value="1"/>
</dbReference>
<dbReference type="PANTHER" id="PTHR43649:SF34">
    <property type="entry name" value="ABC TRANSPORTER PERIPLASMIC-BINDING PROTEIN YCJN-RELATED"/>
    <property type="match status" value="1"/>
</dbReference>
<dbReference type="AlphaFoldDB" id="A0A6J4NPI0"/>
<keyword evidence="3" id="KW-0732">Signal</keyword>
<evidence type="ECO:0000256" key="2">
    <source>
        <dbReference type="ARBA" id="ARBA00022448"/>
    </source>
</evidence>
<organism evidence="4">
    <name type="scientific">uncultured Rubrobacteraceae bacterium</name>
    <dbReference type="NCBI Taxonomy" id="349277"/>
    <lineage>
        <taxon>Bacteria</taxon>
        <taxon>Bacillati</taxon>
        <taxon>Actinomycetota</taxon>
        <taxon>Rubrobacteria</taxon>
        <taxon>Rubrobacterales</taxon>
        <taxon>Rubrobacteraceae</taxon>
        <taxon>environmental samples</taxon>
    </lineage>
</organism>
<evidence type="ECO:0000256" key="3">
    <source>
        <dbReference type="ARBA" id="ARBA00022729"/>
    </source>
</evidence>
<dbReference type="EMBL" id="CADCUZ010000012">
    <property type="protein sequence ID" value="CAA9394008.1"/>
    <property type="molecule type" value="Genomic_DNA"/>
</dbReference>
<proteinExistence type="inferred from homology"/>
<comment type="similarity">
    <text evidence="1">Belongs to the bacterial solute-binding protein 1 family.</text>
</comment>
<dbReference type="SUPFAM" id="SSF53850">
    <property type="entry name" value="Periplasmic binding protein-like II"/>
    <property type="match status" value="1"/>
</dbReference>
<name>A0A6J4NPI0_9ACTN</name>
<dbReference type="Gene3D" id="3.40.190.10">
    <property type="entry name" value="Periplasmic binding protein-like II"/>
    <property type="match status" value="2"/>
</dbReference>
<dbReference type="InterPro" id="IPR006311">
    <property type="entry name" value="TAT_signal"/>
</dbReference>
<evidence type="ECO:0000313" key="4">
    <source>
        <dbReference type="EMBL" id="CAA9394008.1"/>
    </source>
</evidence>
<dbReference type="PROSITE" id="PS51318">
    <property type="entry name" value="TAT"/>
    <property type="match status" value="1"/>
</dbReference>
<dbReference type="CDD" id="cd14750">
    <property type="entry name" value="PBP2_TMBP"/>
    <property type="match status" value="1"/>
</dbReference>